<dbReference type="Proteomes" id="UP001398420">
    <property type="component" value="Unassembled WGS sequence"/>
</dbReference>
<feature type="domain" description="DUF3298" evidence="2">
    <location>
        <begin position="188"/>
        <end position="272"/>
    </location>
</feature>
<name>A0ABU9LJD8_9BACL</name>
<organism evidence="3 4">
    <name type="scientific">Kurthia gibsonii</name>
    <dbReference type="NCBI Taxonomy" id="33946"/>
    <lineage>
        <taxon>Bacteria</taxon>
        <taxon>Bacillati</taxon>
        <taxon>Bacillota</taxon>
        <taxon>Bacilli</taxon>
        <taxon>Bacillales</taxon>
        <taxon>Caryophanaceae</taxon>
        <taxon>Kurthia</taxon>
    </lineage>
</organism>
<evidence type="ECO:0000259" key="2">
    <source>
        <dbReference type="Pfam" id="PF11738"/>
    </source>
</evidence>
<dbReference type="EMBL" id="JBCEWA010000004">
    <property type="protein sequence ID" value="MEL5987913.1"/>
    <property type="molecule type" value="Genomic_DNA"/>
</dbReference>
<reference evidence="3 4" key="1">
    <citation type="submission" date="2024-04" db="EMBL/GenBank/DDBJ databases">
        <authorList>
            <person name="Wu Y.S."/>
            <person name="Zhang L."/>
        </authorList>
    </citation>
    <scope>NUCLEOTIDE SEQUENCE [LARGE SCALE GENOMIC DNA]</scope>
    <source>
        <strain evidence="3 4">KG-01</strain>
    </source>
</reference>
<dbReference type="InterPro" id="IPR037126">
    <property type="entry name" value="PdaC/RsiV-like_sf"/>
</dbReference>
<keyword evidence="4" id="KW-1185">Reference proteome</keyword>
<evidence type="ECO:0000313" key="3">
    <source>
        <dbReference type="EMBL" id="MEL5987913.1"/>
    </source>
</evidence>
<feature type="transmembrane region" description="Helical" evidence="1">
    <location>
        <begin position="39"/>
        <end position="56"/>
    </location>
</feature>
<comment type="caution">
    <text evidence="3">The sequence shown here is derived from an EMBL/GenBank/DDBJ whole genome shotgun (WGS) entry which is preliminary data.</text>
</comment>
<dbReference type="RefSeq" id="WP_087680804.1">
    <property type="nucleotide sequence ID" value="NZ_JBBCRB010000006.1"/>
</dbReference>
<accession>A0ABU9LJD8</accession>
<evidence type="ECO:0000313" key="4">
    <source>
        <dbReference type="Proteomes" id="UP001398420"/>
    </source>
</evidence>
<dbReference type="Pfam" id="PF11738">
    <property type="entry name" value="DUF3298"/>
    <property type="match status" value="1"/>
</dbReference>
<keyword evidence="1" id="KW-0812">Transmembrane</keyword>
<proteinExistence type="predicted"/>
<protein>
    <submittedName>
        <fullName evidence="3">RsiV family protein</fullName>
    </submittedName>
</protein>
<dbReference type="InterPro" id="IPR021729">
    <property type="entry name" value="DUF3298"/>
</dbReference>
<keyword evidence="1" id="KW-0472">Membrane</keyword>
<gene>
    <name evidence="3" type="ORF">AAF454_05740</name>
</gene>
<keyword evidence="1" id="KW-1133">Transmembrane helix</keyword>
<dbReference type="Gene3D" id="3.30.565.40">
    <property type="entry name" value="Fervidobacterium nodosum Rt17-B1 like"/>
    <property type="match status" value="1"/>
</dbReference>
<evidence type="ECO:0000256" key="1">
    <source>
        <dbReference type="SAM" id="Phobius"/>
    </source>
</evidence>
<dbReference type="Gene3D" id="3.90.640.20">
    <property type="entry name" value="Heat-shock cognate protein, ATPase"/>
    <property type="match status" value="1"/>
</dbReference>
<sequence>MNPKLKKERTAYKNTPIPPELQQMVRKELGTKKKNYRPYWMSAAIAAAIIALFVTLNTNASVARAMGGMPIVGHVFQAMTFQYEDEQYAADIKTPKVRDLENKDVEQTLNEKYEKEAKEQYTKFEQRMKALKGEGHASVTSDYRVLQDTKQLLVIERETTETEASSATTLQYDVVDPTLKQVITLPSLFKNKDYVQVISDEIKQQMKKQTTDSKGEQVYFIKGMDAEITDGFDQIQANQSFYINKKHELVISFNEYEVAPGSMGPVKFVIPTKVIQSLLVSNQYIR</sequence>